<feature type="non-terminal residue" evidence="2">
    <location>
        <position position="1"/>
    </location>
</feature>
<comment type="caution">
    <text evidence="2">The sequence shown here is derived from an EMBL/GenBank/DDBJ whole genome shotgun (WGS) entry which is preliminary data.</text>
</comment>
<evidence type="ECO:0000256" key="1">
    <source>
        <dbReference type="SAM" id="MobiDB-lite"/>
    </source>
</evidence>
<protein>
    <submittedName>
        <fullName evidence="2">Uncharacterized protein</fullName>
    </submittedName>
</protein>
<feature type="compositionally biased region" description="Polar residues" evidence="1">
    <location>
        <begin position="28"/>
        <end position="42"/>
    </location>
</feature>
<evidence type="ECO:0000313" key="2">
    <source>
        <dbReference type="EMBL" id="GFH13130.1"/>
    </source>
</evidence>
<dbReference type="Proteomes" id="UP000485058">
    <property type="component" value="Unassembled WGS sequence"/>
</dbReference>
<evidence type="ECO:0000313" key="3">
    <source>
        <dbReference type="Proteomes" id="UP000485058"/>
    </source>
</evidence>
<proteinExistence type="predicted"/>
<accession>A0A699YTH0</accession>
<sequence length="78" mass="8105">MSAVEATDASTGVKQQQQLAGEAEVQTPPFSSSEAVQQASSDQGRDLAGQLLGTTSDVQPGAGSLEAEVDLMLQRSRR</sequence>
<feature type="compositionally biased region" description="Polar residues" evidence="1">
    <location>
        <begin position="8"/>
        <end position="19"/>
    </location>
</feature>
<organism evidence="2 3">
    <name type="scientific">Haematococcus lacustris</name>
    <name type="common">Green alga</name>
    <name type="synonym">Haematococcus pluvialis</name>
    <dbReference type="NCBI Taxonomy" id="44745"/>
    <lineage>
        <taxon>Eukaryota</taxon>
        <taxon>Viridiplantae</taxon>
        <taxon>Chlorophyta</taxon>
        <taxon>core chlorophytes</taxon>
        <taxon>Chlorophyceae</taxon>
        <taxon>CS clade</taxon>
        <taxon>Chlamydomonadales</taxon>
        <taxon>Haematococcaceae</taxon>
        <taxon>Haematococcus</taxon>
    </lineage>
</organism>
<feature type="region of interest" description="Disordered" evidence="1">
    <location>
        <begin position="1"/>
        <end position="78"/>
    </location>
</feature>
<keyword evidence="3" id="KW-1185">Reference proteome</keyword>
<gene>
    <name evidence="2" type="ORF">HaLaN_08953</name>
</gene>
<dbReference type="AlphaFoldDB" id="A0A699YTH0"/>
<name>A0A699YTH0_HAELA</name>
<dbReference type="EMBL" id="BLLF01000579">
    <property type="protein sequence ID" value="GFH13130.1"/>
    <property type="molecule type" value="Genomic_DNA"/>
</dbReference>
<reference evidence="2 3" key="1">
    <citation type="submission" date="2020-02" db="EMBL/GenBank/DDBJ databases">
        <title>Draft genome sequence of Haematococcus lacustris strain NIES-144.</title>
        <authorList>
            <person name="Morimoto D."/>
            <person name="Nakagawa S."/>
            <person name="Yoshida T."/>
            <person name="Sawayama S."/>
        </authorList>
    </citation>
    <scope>NUCLEOTIDE SEQUENCE [LARGE SCALE GENOMIC DNA]</scope>
    <source>
        <strain evidence="2 3">NIES-144</strain>
    </source>
</reference>